<accession>A0A8H6LS62</accession>
<evidence type="ECO:0000313" key="2">
    <source>
        <dbReference type="Proteomes" id="UP000521943"/>
    </source>
</evidence>
<dbReference type="EMBL" id="JACGCI010000218">
    <property type="protein sequence ID" value="KAF6741753.1"/>
    <property type="molecule type" value="Genomic_DNA"/>
</dbReference>
<dbReference type="OrthoDB" id="3365698at2759"/>
<evidence type="ECO:0008006" key="3">
    <source>
        <dbReference type="Google" id="ProtNLM"/>
    </source>
</evidence>
<evidence type="ECO:0000313" key="1">
    <source>
        <dbReference type="EMBL" id="KAF6741753.1"/>
    </source>
</evidence>
<sequence>MGPSPEIRIHQLGLPDDIVAIARVHRELPPKARGDVEAASTTCQEAVAALQTRIDNLEFPKDWPHRIPLYEELAAAQERLNACQSLLSVRRRVPVETMTEIFKHYLDDDLDEDLSDRMERHWELEWPRKRTATTLCLVCQYWNTVAIVTPSLWSNIFIETEEQLSDDPPLVRSSHVNGLHHRMKLVASHPWSLYVRATYPGYGPANPAPVTLAQLLQGPEALHLQRLTFDMGRSGLCLGGLVFPELTSIVIGRTGMGSLGFLEFQSLPALPALTHAVVDSLVYRNTIPMNIPWGQLTHLYLGLIDNRQWKAIMKLCRSLQHGAFKVKCQLEGEPQFPQSEAQMTLRDLKELTFTCDSPFGRDVPMDGLSFPALEKIRIFSSYSDLRWEFANVHALFGALTHLTILVDAWVSGGDIVSILNTLPQLQELYIKISEGYDLLFEYLTYGRELEGMGAERFRMRHLRALGFSLETQSYRPMMSRTATHSIIHLFPYTRVADLVASRTVAVRRWVYDSTIDTLQELEALVMCVDNQAWAPSIEEGLKEAVKPYVRQSGLRAVVCGPEDRNLNLWVVDPTEVHKWNHWDEGFLNAVEADEYSLYPKSYPFL</sequence>
<reference evidence="1 2" key="1">
    <citation type="submission" date="2020-07" db="EMBL/GenBank/DDBJ databases">
        <title>Comparative genomics of pyrophilous fungi reveals a link between fire events and developmental genes.</title>
        <authorList>
            <consortium name="DOE Joint Genome Institute"/>
            <person name="Steindorff A.S."/>
            <person name="Carver A."/>
            <person name="Calhoun S."/>
            <person name="Stillman K."/>
            <person name="Liu H."/>
            <person name="Lipzen A."/>
            <person name="Pangilinan J."/>
            <person name="Labutti K."/>
            <person name="Bruns T.D."/>
            <person name="Grigoriev I.V."/>
        </authorList>
    </citation>
    <scope>NUCLEOTIDE SEQUENCE [LARGE SCALE GENOMIC DNA]</scope>
    <source>
        <strain evidence="1 2">CBS 144469</strain>
    </source>
</reference>
<proteinExistence type="predicted"/>
<organism evidence="1 2">
    <name type="scientific">Ephemerocybe angulata</name>
    <dbReference type="NCBI Taxonomy" id="980116"/>
    <lineage>
        <taxon>Eukaryota</taxon>
        <taxon>Fungi</taxon>
        <taxon>Dikarya</taxon>
        <taxon>Basidiomycota</taxon>
        <taxon>Agaricomycotina</taxon>
        <taxon>Agaricomycetes</taxon>
        <taxon>Agaricomycetidae</taxon>
        <taxon>Agaricales</taxon>
        <taxon>Agaricineae</taxon>
        <taxon>Psathyrellaceae</taxon>
        <taxon>Ephemerocybe</taxon>
    </lineage>
</organism>
<dbReference type="AlphaFoldDB" id="A0A8H6LS62"/>
<protein>
    <recommendedName>
        <fullName evidence="3">F-box domain-containing protein</fullName>
    </recommendedName>
</protein>
<gene>
    <name evidence="1" type="ORF">DFP72DRAFT_1083106</name>
</gene>
<comment type="caution">
    <text evidence="1">The sequence shown here is derived from an EMBL/GenBank/DDBJ whole genome shotgun (WGS) entry which is preliminary data.</text>
</comment>
<dbReference type="Proteomes" id="UP000521943">
    <property type="component" value="Unassembled WGS sequence"/>
</dbReference>
<keyword evidence="2" id="KW-1185">Reference proteome</keyword>
<name>A0A8H6LS62_9AGAR</name>